<accession>A0ABQ5QID2</accession>
<evidence type="ECO:0008006" key="3">
    <source>
        <dbReference type="Google" id="ProtNLM"/>
    </source>
</evidence>
<keyword evidence="2" id="KW-1185">Reference proteome</keyword>
<reference evidence="1 2" key="1">
    <citation type="journal article" date="2023" name="Antonie Van Leeuwenhoek">
        <title>Mesoterricola silvestris gen. nov., sp. nov., Mesoterricola sediminis sp. nov., Geothrix oryzae sp. nov., Geothrix edaphica sp. nov., Geothrix rubra sp. nov., and Geothrix limicola sp. nov., six novel members of Acidobacteriota isolated from soils.</title>
        <authorList>
            <person name="Itoh H."/>
            <person name="Sugisawa Y."/>
            <person name="Mise K."/>
            <person name="Xu Z."/>
            <person name="Kuniyasu M."/>
            <person name="Ushijima N."/>
            <person name="Kawano K."/>
            <person name="Kobayashi E."/>
            <person name="Shiratori Y."/>
            <person name="Masuda Y."/>
            <person name="Senoo K."/>
        </authorList>
    </citation>
    <scope>NUCLEOTIDE SEQUENCE [LARGE SCALE GENOMIC DNA]</scope>
    <source>
        <strain evidence="1 2">Red804</strain>
    </source>
</reference>
<protein>
    <recommendedName>
        <fullName evidence="3">STAS domain-containing protein</fullName>
    </recommendedName>
</protein>
<dbReference type="RefSeq" id="WP_285576429.1">
    <property type="nucleotide sequence ID" value="NZ_BSDE01000006.1"/>
</dbReference>
<organism evidence="1 2">
    <name type="scientific">Geothrix limicola</name>
    <dbReference type="NCBI Taxonomy" id="2927978"/>
    <lineage>
        <taxon>Bacteria</taxon>
        <taxon>Pseudomonadati</taxon>
        <taxon>Acidobacteriota</taxon>
        <taxon>Holophagae</taxon>
        <taxon>Holophagales</taxon>
        <taxon>Holophagaceae</taxon>
        <taxon>Geothrix</taxon>
    </lineage>
</organism>
<sequence length="131" mass="14565">MFTVSSDPDRNRLYITLSGYLEGPERQEVTKAVMAEAAKLAPGFDVITDITGLHATNKDGLKDFLRAKSALKLRGAGHTIRVTRIPLSRIQLQRITEEAGYQQDHADSLEEADRMLDALRADRRVRADIGS</sequence>
<dbReference type="EMBL" id="BSDE01000006">
    <property type="protein sequence ID" value="GLH74311.1"/>
    <property type="molecule type" value="Genomic_DNA"/>
</dbReference>
<gene>
    <name evidence="1" type="ORF">GETHLI_28130</name>
</gene>
<proteinExistence type="predicted"/>
<comment type="caution">
    <text evidence="1">The sequence shown here is derived from an EMBL/GenBank/DDBJ whole genome shotgun (WGS) entry which is preliminary data.</text>
</comment>
<name>A0ABQ5QID2_9BACT</name>
<evidence type="ECO:0000313" key="1">
    <source>
        <dbReference type="EMBL" id="GLH74311.1"/>
    </source>
</evidence>
<dbReference type="Proteomes" id="UP001165069">
    <property type="component" value="Unassembled WGS sequence"/>
</dbReference>
<evidence type="ECO:0000313" key="2">
    <source>
        <dbReference type="Proteomes" id="UP001165069"/>
    </source>
</evidence>